<dbReference type="EMBL" id="JACKSJ010000131">
    <property type="protein sequence ID" value="MCV7171429.1"/>
    <property type="molecule type" value="Genomic_DNA"/>
</dbReference>
<comment type="caution">
    <text evidence="1">The sequence shown here is derived from an EMBL/GenBank/DDBJ whole genome shotgun (WGS) entry which is preliminary data.</text>
</comment>
<protein>
    <submittedName>
        <fullName evidence="1">Uncharacterized protein</fullName>
    </submittedName>
</protein>
<accession>A0A9X2YPB7</accession>
<reference evidence="1" key="2">
    <citation type="journal article" date="2022" name="BMC Genomics">
        <title>Comparative genome analysis of mycobacteria focusing on tRNA and non-coding RNA.</title>
        <authorList>
            <person name="Behra P.R.K."/>
            <person name="Pettersson B.M.F."/>
            <person name="Ramesh M."/>
            <person name="Das S."/>
            <person name="Dasgupta S."/>
            <person name="Kirsebom L.A."/>
        </authorList>
    </citation>
    <scope>NUCLEOTIDE SEQUENCE</scope>
    <source>
        <strain evidence="1">DSM 44615</strain>
    </source>
</reference>
<name>A0A9X2YPB7_9MYCO</name>
<dbReference type="RefSeq" id="WP_264013616.1">
    <property type="nucleotide sequence ID" value="NZ_JACKSJ010000131.1"/>
</dbReference>
<reference evidence="1" key="1">
    <citation type="submission" date="2020-07" db="EMBL/GenBank/DDBJ databases">
        <authorList>
            <person name="Pettersson B.M.F."/>
            <person name="Behra P.R.K."/>
            <person name="Ramesh M."/>
            <person name="Das S."/>
            <person name="Dasgupta S."/>
            <person name="Kirsebom L.A."/>
        </authorList>
    </citation>
    <scope>NUCLEOTIDE SEQUENCE</scope>
    <source>
        <strain evidence="1">DSM 44615</strain>
    </source>
</reference>
<proteinExistence type="predicted"/>
<keyword evidence="2" id="KW-1185">Reference proteome</keyword>
<sequence>MITDPDQIRSEIAARLAELPDVGPDAAELADAEIEAIAAQLEQAHDLLVHALEAVDRGPAAASGFER</sequence>
<gene>
    <name evidence="1" type="ORF">H7I41_16055</name>
</gene>
<dbReference type="Proteomes" id="UP001140293">
    <property type="component" value="Unassembled WGS sequence"/>
</dbReference>
<evidence type="ECO:0000313" key="1">
    <source>
        <dbReference type="EMBL" id="MCV7171429.1"/>
    </source>
</evidence>
<evidence type="ECO:0000313" key="2">
    <source>
        <dbReference type="Proteomes" id="UP001140293"/>
    </source>
</evidence>
<dbReference type="AlphaFoldDB" id="A0A9X2YPB7"/>
<organism evidence="1 2">
    <name type="scientific">[Mycobacterium] manitobense</name>
    <dbReference type="NCBI Taxonomy" id="190147"/>
    <lineage>
        <taxon>Bacteria</taxon>
        <taxon>Bacillati</taxon>
        <taxon>Actinomycetota</taxon>
        <taxon>Actinomycetes</taxon>
        <taxon>Mycobacteriales</taxon>
        <taxon>Mycobacteriaceae</taxon>
        <taxon>Mycolicibacterium</taxon>
    </lineage>
</organism>